<protein>
    <submittedName>
        <fullName evidence="2">Uncharacterized protein</fullName>
    </submittedName>
</protein>
<organism evidence="2 3">
    <name type="scientific">Phaedon cochleariae</name>
    <name type="common">Mustard beetle</name>
    <dbReference type="NCBI Taxonomy" id="80249"/>
    <lineage>
        <taxon>Eukaryota</taxon>
        <taxon>Metazoa</taxon>
        <taxon>Ecdysozoa</taxon>
        <taxon>Arthropoda</taxon>
        <taxon>Hexapoda</taxon>
        <taxon>Insecta</taxon>
        <taxon>Pterygota</taxon>
        <taxon>Neoptera</taxon>
        <taxon>Endopterygota</taxon>
        <taxon>Coleoptera</taxon>
        <taxon>Polyphaga</taxon>
        <taxon>Cucujiformia</taxon>
        <taxon>Chrysomeloidea</taxon>
        <taxon>Chrysomelidae</taxon>
        <taxon>Chrysomelinae</taxon>
        <taxon>Chrysomelini</taxon>
        <taxon>Phaedon</taxon>
    </lineage>
</organism>
<dbReference type="EMBL" id="OU896717">
    <property type="protein sequence ID" value="CAG9814621.1"/>
    <property type="molecule type" value="Genomic_DNA"/>
</dbReference>
<keyword evidence="3" id="KW-1185">Reference proteome</keyword>
<feature type="compositionally biased region" description="Polar residues" evidence="1">
    <location>
        <begin position="212"/>
        <end position="225"/>
    </location>
</feature>
<reference evidence="2" key="1">
    <citation type="submission" date="2022-01" db="EMBL/GenBank/DDBJ databases">
        <authorList>
            <person name="King R."/>
        </authorList>
    </citation>
    <scope>NUCLEOTIDE SEQUENCE</scope>
</reference>
<sequence>MPALVELEEERVPNAVIDNINDLPDFTEAHVELIDAAIESVASSTGALSSDVDHIELDSGVMENNEEMTHRNTNSIPVSSSVDPDNDNEIVAKDPEYSHVASTESHSLATDTDNVNNVPVLTEIENNGEDLPSTSTNTVSQTADFETLLLQFCKGSQKINEKVKRKRIAEGAEVITCEEVHLRLLNNPTCSSSRKKQKTTKDQQSTGKQSSVDVTTESQCGNNGTEKNHAKNRKKGKFISKKKIGTPETTSSESEQSVQYEDETDSEICEAEDQSAEFSKNISDMEIEDWVLVKFECQKSKCKYFISRIESFEEGTNDPIIRFVEKKQAKHDNIAEPVFTCDRRPVGSVPEFANHDTTRTYCRTKRRIEIPHRFFVFKLSQSLLKIT</sequence>
<feature type="region of interest" description="Disordered" evidence="1">
    <location>
        <begin position="189"/>
        <end position="270"/>
    </location>
</feature>
<feature type="compositionally biased region" description="Acidic residues" evidence="1">
    <location>
        <begin position="260"/>
        <end position="270"/>
    </location>
</feature>
<reference evidence="2" key="2">
    <citation type="submission" date="2022-10" db="EMBL/GenBank/DDBJ databases">
        <authorList>
            <consortium name="ENA_rothamsted_submissions"/>
            <consortium name="culmorum"/>
            <person name="King R."/>
        </authorList>
    </citation>
    <scope>NUCLEOTIDE SEQUENCE</scope>
</reference>
<evidence type="ECO:0000313" key="3">
    <source>
        <dbReference type="Proteomes" id="UP001153737"/>
    </source>
</evidence>
<accession>A0A9N9X2W6</accession>
<dbReference type="Proteomes" id="UP001153737">
    <property type="component" value="Chromosome 11"/>
</dbReference>
<feature type="compositionally biased region" description="Low complexity" evidence="1">
    <location>
        <begin position="246"/>
        <end position="255"/>
    </location>
</feature>
<proteinExistence type="predicted"/>
<gene>
    <name evidence="2" type="ORF">PHAECO_LOCUS2695</name>
</gene>
<name>A0A9N9X2W6_PHACE</name>
<feature type="compositionally biased region" description="Basic residues" evidence="1">
    <location>
        <begin position="230"/>
        <end position="244"/>
    </location>
</feature>
<feature type="compositionally biased region" description="Low complexity" evidence="1">
    <location>
        <begin position="202"/>
        <end position="211"/>
    </location>
</feature>
<evidence type="ECO:0000256" key="1">
    <source>
        <dbReference type="SAM" id="MobiDB-lite"/>
    </source>
</evidence>
<dbReference type="AlphaFoldDB" id="A0A9N9X2W6"/>
<evidence type="ECO:0000313" key="2">
    <source>
        <dbReference type="EMBL" id="CAG9814621.1"/>
    </source>
</evidence>